<organism evidence="1 2">
    <name type="scientific">Tolypocladium ophioglossoides (strain CBS 100239)</name>
    <name type="common">Snaketongue truffleclub</name>
    <name type="synonym">Elaphocordyceps ophioglossoides</name>
    <dbReference type="NCBI Taxonomy" id="1163406"/>
    <lineage>
        <taxon>Eukaryota</taxon>
        <taxon>Fungi</taxon>
        <taxon>Dikarya</taxon>
        <taxon>Ascomycota</taxon>
        <taxon>Pezizomycotina</taxon>
        <taxon>Sordariomycetes</taxon>
        <taxon>Hypocreomycetidae</taxon>
        <taxon>Hypocreales</taxon>
        <taxon>Ophiocordycipitaceae</taxon>
        <taxon>Tolypocladium</taxon>
    </lineage>
</organism>
<accession>A0A0L0NJR5</accession>
<proteinExistence type="predicted"/>
<dbReference type="AlphaFoldDB" id="A0A0L0NJR5"/>
<reference evidence="1 2" key="1">
    <citation type="journal article" date="2015" name="BMC Genomics">
        <title>The genome of the truffle-parasite Tolypocladium ophioglossoides and the evolution of antifungal peptaibiotics.</title>
        <authorList>
            <person name="Quandt C.A."/>
            <person name="Bushley K.E."/>
            <person name="Spatafora J.W."/>
        </authorList>
    </citation>
    <scope>NUCLEOTIDE SEQUENCE [LARGE SCALE GENOMIC DNA]</scope>
    <source>
        <strain evidence="1 2">CBS 100239</strain>
    </source>
</reference>
<keyword evidence="2" id="KW-1185">Reference proteome</keyword>
<name>A0A0L0NJR5_TOLOC</name>
<comment type="caution">
    <text evidence="1">The sequence shown here is derived from an EMBL/GenBank/DDBJ whole genome shotgun (WGS) entry which is preliminary data.</text>
</comment>
<protein>
    <submittedName>
        <fullName evidence="1">Uncharacterized protein</fullName>
    </submittedName>
</protein>
<dbReference type="EMBL" id="LFRF01000002">
    <property type="protein sequence ID" value="KND94351.1"/>
    <property type="molecule type" value="Genomic_DNA"/>
</dbReference>
<dbReference type="Proteomes" id="UP000036947">
    <property type="component" value="Unassembled WGS sequence"/>
</dbReference>
<sequence length="90" mass="9473">MHSSKQAALPRNGLLATRACIGGRALWFCLSVQTHGILLHLTSGSRVPLPRTVAGKGVHGLAGLDGGLDLGDRTYSRSQAYGCLMSRDQA</sequence>
<evidence type="ECO:0000313" key="2">
    <source>
        <dbReference type="Proteomes" id="UP000036947"/>
    </source>
</evidence>
<gene>
    <name evidence="1" type="ORF">TOPH_01291</name>
</gene>
<evidence type="ECO:0000313" key="1">
    <source>
        <dbReference type="EMBL" id="KND94351.1"/>
    </source>
</evidence>